<evidence type="ECO:0000313" key="2">
    <source>
        <dbReference type="EMBL" id="MBN8662737.1"/>
    </source>
</evidence>
<feature type="signal peptide" evidence="1">
    <location>
        <begin position="1"/>
        <end position="21"/>
    </location>
</feature>
<evidence type="ECO:0000256" key="1">
    <source>
        <dbReference type="SAM" id="SignalP"/>
    </source>
</evidence>
<protein>
    <submittedName>
        <fullName evidence="2">Uncharacterized protein</fullName>
    </submittedName>
</protein>
<gene>
    <name evidence="2" type="ORF">J0M35_20380</name>
</gene>
<reference evidence="2" key="1">
    <citation type="submission" date="2021-02" db="EMBL/GenBank/DDBJ databases">
        <title>Genome-Resolved Metagenomics of a Microbial Community Performing Photosynthetic Biological Nutrient Removal.</title>
        <authorList>
            <person name="Mcdaniel E.A."/>
        </authorList>
    </citation>
    <scope>NUCLEOTIDE SEQUENCE</scope>
    <source>
        <strain evidence="2">UWPOB_OBS1</strain>
    </source>
</reference>
<keyword evidence="1" id="KW-0732">Signal</keyword>
<dbReference type="PROSITE" id="PS51257">
    <property type="entry name" value="PROKAR_LIPOPROTEIN"/>
    <property type="match status" value="1"/>
</dbReference>
<accession>A0A8J7PD91</accession>
<proteinExistence type="predicted"/>
<dbReference type="AlphaFoldDB" id="A0A8J7PD91"/>
<comment type="caution">
    <text evidence="2">The sequence shown here is derived from an EMBL/GenBank/DDBJ whole genome shotgun (WGS) entry which is preliminary data.</text>
</comment>
<dbReference type="EMBL" id="JAFLCK010000051">
    <property type="protein sequence ID" value="MBN8662737.1"/>
    <property type="molecule type" value="Genomic_DNA"/>
</dbReference>
<sequence length="231" mass="25691">MKKVIKSSALLLIAQSCLSFMPGPFWGPAAQAQVAGGNQAIYNDEKDLIRMDQSMIQEYQSEEQAAKSELAQQENKNQTYRLYAEKRIQDLEKAKKAGTPVKTGNSDKELQVLESWLKRDDAYRAKQQAYIAQLDQAIANLRQGQTATVANLGNDINSMRESLQDARDQQRFNNQMTMNMYNELKSEMGAAAWGDCPRDGTYNSVGGYGFMGGYGYSPMGGRRWLGGGGGW</sequence>
<feature type="chain" id="PRO_5035181832" evidence="1">
    <location>
        <begin position="22"/>
        <end position="231"/>
    </location>
</feature>
<organism evidence="2 3">
    <name type="scientific">Candidatus Obscuribacter phosphatis</name>
    <dbReference type="NCBI Taxonomy" id="1906157"/>
    <lineage>
        <taxon>Bacteria</taxon>
        <taxon>Bacillati</taxon>
        <taxon>Candidatus Melainabacteria</taxon>
        <taxon>Candidatus Obscuribacterales</taxon>
        <taxon>Candidatus Obscuribacteraceae</taxon>
        <taxon>Candidatus Obscuribacter</taxon>
    </lineage>
</organism>
<evidence type="ECO:0000313" key="3">
    <source>
        <dbReference type="Proteomes" id="UP000664277"/>
    </source>
</evidence>
<dbReference type="Proteomes" id="UP000664277">
    <property type="component" value="Unassembled WGS sequence"/>
</dbReference>
<name>A0A8J7PD91_9BACT</name>